<evidence type="ECO:0000256" key="8">
    <source>
        <dbReference type="ARBA" id="ARBA00023212"/>
    </source>
</evidence>
<keyword evidence="9" id="KW-0539">Nucleus</keyword>
<keyword evidence="5 10" id="KW-0493">Microtubule</keyword>
<dbReference type="GO" id="GO:0005634">
    <property type="term" value="C:nucleus"/>
    <property type="evidence" value="ECO:0007669"/>
    <property type="project" value="UniProtKB-SubCell"/>
</dbReference>
<evidence type="ECO:0000256" key="10">
    <source>
        <dbReference type="RuleBase" id="RU365010"/>
    </source>
</evidence>
<dbReference type="GO" id="GO:0007017">
    <property type="term" value="P:microtubule-based process"/>
    <property type="evidence" value="ECO:0007669"/>
    <property type="project" value="InterPro"/>
</dbReference>
<comment type="subcellular location">
    <subcellularLocation>
        <location evidence="2 10">Cytoplasm</location>
        <location evidence="2 10">Cytoskeleton</location>
    </subcellularLocation>
    <subcellularLocation>
        <location evidence="1">Nucleus</location>
    </subcellularLocation>
</comment>
<evidence type="ECO:0000256" key="6">
    <source>
        <dbReference type="ARBA" id="ARBA00022816"/>
    </source>
</evidence>
<evidence type="ECO:0000256" key="1">
    <source>
        <dbReference type="ARBA" id="ARBA00004123"/>
    </source>
</evidence>
<evidence type="ECO:0000256" key="7">
    <source>
        <dbReference type="ARBA" id="ARBA00022927"/>
    </source>
</evidence>
<name>A0A7S1J0L9_9EUGL</name>
<keyword evidence="7" id="KW-0653">Protein transport</keyword>
<evidence type="ECO:0000256" key="4">
    <source>
        <dbReference type="ARBA" id="ARBA00022490"/>
    </source>
</evidence>
<protein>
    <recommendedName>
        <fullName evidence="10">Dynein light chain</fullName>
    </recommendedName>
</protein>
<dbReference type="PANTHER" id="PTHR11886">
    <property type="entry name" value="DYNEIN LIGHT CHAIN"/>
    <property type="match status" value="1"/>
</dbReference>
<evidence type="ECO:0000313" key="11">
    <source>
        <dbReference type="EMBL" id="CAD9029029.1"/>
    </source>
</evidence>
<sequence>MADKVQKQQEGEVQKVTDRKATVIASEMAEEMMLTAVELCNQALDKCKEGTTNQEREVAKHVKENFDKQYGAAWHAAFGSNLGCHMTYEAGKVLFLSIGAHNLVLWKHM</sequence>
<comment type="similarity">
    <text evidence="10">Belongs to the dynein light chain family.</text>
</comment>
<evidence type="ECO:0000256" key="9">
    <source>
        <dbReference type="ARBA" id="ARBA00023242"/>
    </source>
</evidence>
<dbReference type="InterPro" id="IPR001372">
    <property type="entry name" value="Dynein_light_chain_typ-1/2"/>
</dbReference>
<dbReference type="Pfam" id="PF01221">
    <property type="entry name" value="Dynein_light"/>
    <property type="match status" value="1"/>
</dbReference>
<dbReference type="EMBL" id="HBGA01107909">
    <property type="protein sequence ID" value="CAD9029029.1"/>
    <property type="molecule type" value="Transcribed_RNA"/>
</dbReference>
<evidence type="ECO:0000256" key="5">
    <source>
        <dbReference type="ARBA" id="ARBA00022701"/>
    </source>
</evidence>
<dbReference type="GO" id="GO:0005868">
    <property type="term" value="C:cytoplasmic dynein complex"/>
    <property type="evidence" value="ECO:0007669"/>
    <property type="project" value="TreeGrafter"/>
</dbReference>
<keyword evidence="10" id="KW-0505">Motor protein</keyword>
<proteinExistence type="inferred from homology"/>
<reference evidence="11" key="1">
    <citation type="submission" date="2021-01" db="EMBL/GenBank/DDBJ databases">
        <authorList>
            <person name="Corre E."/>
            <person name="Pelletier E."/>
            <person name="Niang G."/>
            <person name="Scheremetjew M."/>
            <person name="Finn R."/>
            <person name="Kale V."/>
            <person name="Holt S."/>
            <person name="Cochrane G."/>
            <person name="Meng A."/>
            <person name="Brown T."/>
            <person name="Cohen L."/>
        </authorList>
    </citation>
    <scope>NUCLEOTIDE SEQUENCE</scope>
    <source>
        <strain evidence="11">NIES-381</strain>
    </source>
</reference>
<dbReference type="GO" id="GO:0015031">
    <property type="term" value="P:protein transport"/>
    <property type="evidence" value="ECO:0007669"/>
    <property type="project" value="UniProtKB-KW"/>
</dbReference>
<gene>
    <name evidence="11" type="ORF">EGYM00392_LOCUS40166</name>
</gene>
<keyword evidence="6" id="KW-0509">mRNA transport</keyword>
<evidence type="ECO:0000256" key="3">
    <source>
        <dbReference type="ARBA" id="ARBA00022448"/>
    </source>
</evidence>
<dbReference type="SUPFAM" id="SSF54648">
    <property type="entry name" value="DLC"/>
    <property type="match status" value="1"/>
</dbReference>
<organism evidence="11">
    <name type="scientific">Eutreptiella gymnastica</name>
    <dbReference type="NCBI Taxonomy" id="73025"/>
    <lineage>
        <taxon>Eukaryota</taxon>
        <taxon>Discoba</taxon>
        <taxon>Euglenozoa</taxon>
        <taxon>Euglenida</taxon>
        <taxon>Spirocuta</taxon>
        <taxon>Euglenophyceae</taxon>
        <taxon>Eutreptiales</taxon>
        <taxon>Eutreptiaceae</taxon>
        <taxon>Eutreptiella</taxon>
    </lineage>
</organism>
<dbReference type="Gene3D" id="3.30.740.10">
    <property type="entry name" value="Protein Inhibitor Of Neuronal Nitric Oxide Synthase"/>
    <property type="match status" value="1"/>
</dbReference>
<keyword evidence="8 10" id="KW-0206">Cytoskeleton</keyword>
<evidence type="ECO:0000256" key="2">
    <source>
        <dbReference type="ARBA" id="ARBA00004245"/>
    </source>
</evidence>
<dbReference type="GO" id="GO:0051028">
    <property type="term" value="P:mRNA transport"/>
    <property type="evidence" value="ECO:0007669"/>
    <property type="project" value="UniProtKB-KW"/>
</dbReference>
<dbReference type="SMART" id="SM01375">
    <property type="entry name" value="Dynein_light"/>
    <property type="match status" value="1"/>
</dbReference>
<keyword evidence="3" id="KW-0813">Transport</keyword>
<dbReference type="GO" id="GO:0005874">
    <property type="term" value="C:microtubule"/>
    <property type="evidence" value="ECO:0007669"/>
    <property type="project" value="UniProtKB-KW"/>
</dbReference>
<dbReference type="FunFam" id="3.30.740.10:FF:000005">
    <property type="entry name" value="Dynein light chain"/>
    <property type="match status" value="1"/>
</dbReference>
<accession>A0A7S1J0L9</accession>
<dbReference type="InterPro" id="IPR037177">
    <property type="entry name" value="DLC_sf"/>
</dbReference>
<dbReference type="PANTHER" id="PTHR11886:SF35">
    <property type="entry name" value="DYNEIN LIGHT CHAIN"/>
    <property type="match status" value="1"/>
</dbReference>
<dbReference type="GO" id="GO:0045505">
    <property type="term" value="F:dynein intermediate chain binding"/>
    <property type="evidence" value="ECO:0007669"/>
    <property type="project" value="TreeGrafter"/>
</dbReference>
<dbReference type="AlphaFoldDB" id="A0A7S1J0L9"/>
<keyword evidence="4 10" id="KW-0963">Cytoplasm</keyword>
<keyword evidence="10" id="KW-0243">Dynein</keyword>